<dbReference type="Gene3D" id="1.10.357.10">
    <property type="entry name" value="Tetracycline Repressor, domain 2"/>
    <property type="match status" value="1"/>
</dbReference>
<dbReference type="PANTHER" id="PTHR47506">
    <property type="entry name" value="TRANSCRIPTIONAL REGULATORY PROTEIN"/>
    <property type="match status" value="1"/>
</dbReference>
<dbReference type="PROSITE" id="PS50977">
    <property type="entry name" value="HTH_TETR_2"/>
    <property type="match status" value="1"/>
</dbReference>
<dbReference type="Pfam" id="PF00440">
    <property type="entry name" value="TetR_N"/>
    <property type="match status" value="1"/>
</dbReference>
<dbReference type="InterPro" id="IPR036271">
    <property type="entry name" value="Tet_transcr_reg_TetR-rel_C_sf"/>
</dbReference>
<evidence type="ECO:0000256" key="2">
    <source>
        <dbReference type="ARBA" id="ARBA00023125"/>
    </source>
</evidence>
<organism evidence="6 7">
    <name type="scientific">Massilia agri</name>
    <dbReference type="NCBI Taxonomy" id="1886785"/>
    <lineage>
        <taxon>Bacteria</taxon>
        <taxon>Pseudomonadati</taxon>
        <taxon>Pseudomonadota</taxon>
        <taxon>Betaproteobacteria</taxon>
        <taxon>Burkholderiales</taxon>
        <taxon>Oxalobacteraceae</taxon>
        <taxon>Telluria group</taxon>
        <taxon>Massilia</taxon>
    </lineage>
</organism>
<evidence type="ECO:0000256" key="1">
    <source>
        <dbReference type="ARBA" id="ARBA00023015"/>
    </source>
</evidence>
<comment type="caution">
    <text evidence="6">The sequence shown here is derived from an EMBL/GenBank/DDBJ whole genome shotgun (WGS) entry which is preliminary data.</text>
</comment>
<gene>
    <name evidence="6" type="ORF">NX780_21395</name>
</gene>
<feature type="DNA-binding region" description="H-T-H motif" evidence="4">
    <location>
        <begin position="31"/>
        <end position="50"/>
    </location>
</feature>
<dbReference type="SUPFAM" id="SSF48498">
    <property type="entry name" value="Tetracyclin repressor-like, C-terminal domain"/>
    <property type="match status" value="1"/>
</dbReference>
<dbReference type="EMBL" id="JANUHA010000020">
    <property type="protein sequence ID" value="MCS0598904.1"/>
    <property type="molecule type" value="Genomic_DNA"/>
</dbReference>
<reference evidence="6 7" key="1">
    <citation type="submission" date="2022-08" db="EMBL/GenBank/DDBJ databases">
        <title>Reclassification of Massilia species as members of the genera Telluria, Duganella, Pseudoduganella, Mokoshia gen. nov. and Zemynaea gen. nov. using orthogonal and non-orthogonal genome-based approaches.</title>
        <authorList>
            <person name="Bowman J.P."/>
        </authorList>
    </citation>
    <scope>NUCLEOTIDE SEQUENCE [LARGE SCALE GENOMIC DNA]</scope>
    <source>
        <strain evidence="6 7">JCM 31661</strain>
    </source>
</reference>
<dbReference type="RefSeq" id="WP_258829907.1">
    <property type="nucleotide sequence ID" value="NZ_JANUHA010000020.1"/>
</dbReference>
<proteinExistence type="predicted"/>
<evidence type="ECO:0000259" key="5">
    <source>
        <dbReference type="PROSITE" id="PS50977"/>
    </source>
</evidence>
<accession>A0ABT2ARM5</accession>
<evidence type="ECO:0000313" key="7">
    <source>
        <dbReference type="Proteomes" id="UP001206572"/>
    </source>
</evidence>
<protein>
    <submittedName>
        <fullName evidence="6">TetR/AcrR family transcriptional regulator</fullName>
    </submittedName>
</protein>
<evidence type="ECO:0000256" key="4">
    <source>
        <dbReference type="PROSITE-ProRule" id="PRU00335"/>
    </source>
</evidence>
<keyword evidence="2 4" id="KW-0238">DNA-binding</keyword>
<feature type="domain" description="HTH tetR-type" evidence="5">
    <location>
        <begin position="8"/>
        <end position="68"/>
    </location>
</feature>
<dbReference type="SUPFAM" id="SSF46689">
    <property type="entry name" value="Homeodomain-like"/>
    <property type="match status" value="1"/>
</dbReference>
<sequence>MSNKHHPASTRDAIIAAADALFYQQGVASTSFADIAAQVHISRGNFYHHFRSKDEILDAVIALRTDRTRGMLAAWAAEAPDAGARLRRFARMLVQNRDAIQRYGCPVGTLCSELARHAHPARDGAAMILELFRNWLRAQFEALGHGQDADALALHLLVRSQGIAALAHAFHDEDLIHREIALVEDWLDSLHTHS</sequence>
<name>A0ABT2ARM5_9BURK</name>
<keyword evidence="3" id="KW-0804">Transcription</keyword>
<evidence type="ECO:0000313" key="6">
    <source>
        <dbReference type="EMBL" id="MCS0598904.1"/>
    </source>
</evidence>
<dbReference type="InterPro" id="IPR009057">
    <property type="entry name" value="Homeodomain-like_sf"/>
</dbReference>
<dbReference type="PANTHER" id="PTHR47506:SF1">
    <property type="entry name" value="HTH-TYPE TRANSCRIPTIONAL REGULATOR YJDC"/>
    <property type="match status" value="1"/>
</dbReference>
<evidence type="ECO:0000256" key="3">
    <source>
        <dbReference type="ARBA" id="ARBA00023163"/>
    </source>
</evidence>
<dbReference type="InterPro" id="IPR001647">
    <property type="entry name" value="HTH_TetR"/>
</dbReference>
<keyword evidence="7" id="KW-1185">Reference proteome</keyword>
<dbReference type="PRINTS" id="PR00455">
    <property type="entry name" value="HTHTETR"/>
</dbReference>
<dbReference type="Proteomes" id="UP001206572">
    <property type="component" value="Unassembled WGS sequence"/>
</dbReference>
<keyword evidence="1" id="KW-0805">Transcription regulation</keyword>